<reference evidence="3" key="2">
    <citation type="submission" date="2022-07" db="EMBL/GenBank/DDBJ databases">
        <authorList>
            <person name="Peng Z."/>
        </authorList>
    </citation>
    <scope>NUCLEOTIDE SEQUENCE</scope>
    <source>
        <strain evidence="3">2022WUSS069</strain>
    </source>
</reference>
<evidence type="ECO:0000313" key="3">
    <source>
        <dbReference type="EMBL" id="MCR1231906.1"/>
    </source>
</evidence>
<comment type="caution">
    <text evidence="2">The sequence shown here is derived from an EMBL/GenBank/DDBJ whole genome shotgun (WGS) entry which is preliminary data.</text>
</comment>
<evidence type="ECO:0000313" key="4">
    <source>
        <dbReference type="Proteomes" id="UP000072353"/>
    </source>
</evidence>
<dbReference type="EMBL" id="FILL01000003">
    <property type="protein sequence ID" value="CYX27384.1"/>
    <property type="molecule type" value="Genomic_DNA"/>
</dbReference>
<sequence>MSRIYFKDFVQKMKFDEFVDGNYEVYDLELNDGTVIRGIKSIQDIRLSINRYLRNMIDKHGISRLNL</sequence>
<dbReference type="AlphaFoldDB" id="A0A0Z8E479"/>
<dbReference type="Proteomes" id="UP001206089">
    <property type="component" value="Unassembled WGS sequence"/>
</dbReference>
<protein>
    <submittedName>
        <fullName evidence="2">Uncharacterized protein</fullName>
    </submittedName>
</protein>
<evidence type="ECO:0000313" key="2">
    <source>
        <dbReference type="EMBL" id="CYX27384.1"/>
    </source>
</evidence>
<gene>
    <name evidence="1" type="ORF">ERS132392_01154</name>
    <name evidence="2" type="ORF">ERS132521_00419</name>
    <name evidence="3" type="ORF">NQD44_02020</name>
</gene>
<dbReference type="Proteomes" id="UP000072353">
    <property type="component" value="Unassembled WGS sequence"/>
</dbReference>
<reference evidence="4 5" key="1">
    <citation type="submission" date="2016-02" db="EMBL/GenBank/DDBJ databases">
        <authorList>
            <consortium name="Pathogen Informatics"/>
        </authorList>
    </citation>
    <scope>NUCLEOTIDE SEQUENCE [LARGE SCALE GENOMIC DNA]</scope>
    <source>
        <strain evidence="1 5">LSS30</strain>
        <strain evidence="2 4">SS975</strain>
    </source>
</reference>
<evidence type="ECO:0000313" key="5">
    <source>
        <dbReference type="Proteomes" id="UP000074664"/>
    </source>
</evidence>
<proteinExistence type="predicted"/>
<dbReference type="RefSeq" id="WP_044677453.1">
    <property type="nucleotide sequence ID" value="NZ_CECY01000022.1"/>
</dbReference>
<accession>A0A0Z8E479</accession>
<organism evidence="2 4">
    <name type="scientific">Streptococcus suis</name>
    <dbReference type="NCBI Taxonomy" id="1307"/>
    <lineage>
        <taxon>Bacteria</taxon>
        <taxon>Bacillati</taxon>
        <taxon>Bacillota</taxon>
        <taxon>Bacilli</taxon>
        <taxon>Lactobacillales</taxon>
        <taxon>Streptococcaceae</taxon>
        <taxon>Streptococcus</taxon>
    </lineage>
</organism>
<dbReference type="EMBL" id="FIGH01000004">
    <property type="protein sequence ID" value="CYU54925.1"/>
    <property type="molecule type" value="Genomic_DNA"/>
</dbReference>
<evidence type="ECO:0000313" key="1">
    <source>
        <dbReference type="EMBL" id="CYU54925.1"/>
    </source>
</evidence>
<name>A0A0Z8E479_STRSU</name>
<dbReference type="Proteomes" id="UP000074664">
    <property type="component" value="Unassembled WGS sequence"/>
</dbReference>
<dbReference type="EMBL" id="JANJPK010000002">
    <property type="protein sequence ID" value="MCR1231906.1"/>
    <property type="molecule type" value="Genomic_DNA"/>
</dbReference>